<proteinExistence type="predicted"/>
<evidence type="ECO:0000313" key="2">
    <source>
        <dbReference type="Proteomes" id="UP000076502"/>
    </source>
</evidence>
<dbReference type="EMBL" id="KQ434786">
    <property type="protein sequence ID" value="KZC05052.1"/>
    <property type="molecule type" value="Genomic_DNA"/>
</dbReference>
<dbReference type="AlphaFoldDB" id="A0A154NZP2"/>
<protein>
    <submittedName>
        <fullName evidence="1">Uncharacterized protein</fullName>
    </submittedName>
</protein>
<dbReference type="Proteomes" id="UP000076502">
    <property type="component" value="Unassembled WGS sequence"/>
</dbReference>
<reference evidence="1 2" key="1">
    <citation type="submission" date="2015-07" db="EMBL/GenBank/DDBJ databases">
        <title>The genome of Dufourea novaeangliae.</title>
        <authorList>
            <person name="Pan H."/>
            <person name="Kapheim K."/>
        </authorList>
    </citation>
    <scope>NUCLEOTIDE SEQUENCE [LARGE SCALE GENOMIC DNA]</scope>
    <source>
        <strain evidence="1">0120121106</strain>
        <tissue evidence="1">Whole body</tissue>
    </source>
</reference>
<gene>
    <name evidence="1" type="ORF">WN55_08657</name>
</gene>
<organism evidence="1 2">
    <name type="scientific">Dufourea novaeangliae</name>
    <name type="common">Sweat bee</name>
    <dbReference type="NCBI Taxonomy" id="178035"/>
    <lineage>
        <taxon>Eukaryota</taxon>
        <taxon>Metazoa</taxon>
        <taxon>Ecdysozoa</taxon>
        <taxon>Arthropoda</taxon>
        <taxon>Hexapoda</taxon>
        <taxon>Insecta</taxon>
        <taxon>Pterygota</taxon>
        <taxon>Neoptera</taxon>
        <taxon>Endopterygota</taxon>
        <taxon>Hymenoptera</taxon>
        <taxon>Apocrita</taxon>
        <taxon>Aculeata</taxon>
        <taxon>Apoidea</taxon>
        <taxon>Anthophila</taxon>
        <taxon>Halictidae</taxon>
        <taxon>Rophitinae</taxon>
        <taxon>Dufourea</taxon>
    </lineage>
</organism>
<evidence type="ECO:0000313" key="1">
    <source>
        <dbReference type="EMBL" id="KZC05052.1"/>
    </source>
</evidence>
<name>A0A154NZP2_DUFNO</name>
<sequence>MLGWYLRLKRGKEESGGVAEGVVTVVHEYLQHCLLQRKMFLRNGIYICM</sequence>
<accession>A0A154NZP2</accession>
<keyword evidence="2" id="KW-1185">Reference proteome</keyword>